<organism evidence="1 2">
    <name type="scientific">Eumeta variegata</name>
    <name type="common">Bagworm moth</name>
    <name type="synonym">Eumeta japonica</name>
    <dbReference type="NCBI Taxonomy" id="151549"/>
    <lineage>
        <taxon>Eukaryota</taxon>
        <taxon>Metazoa</taxon>
        <taxon>Ecdysozoa</taxon>
        <taxon>Arthropoda</taxon>
        <taxon>Hexapoda</taxon>
        <taxon>Insecta</taxon>
        <taxon>Pterygota</taxon>
        <taxon>Neoptera</taxon>
        <taxon>Endopterygota</taxon>
        <taxon>Lepidoptera</taxon>
        <taxon>Glossata</taxon>
        <taxon>Ditrysia</taxon>
        <taxon>Tineoidea</taxon>
        <taxon>Psychidae</taxon>
        <taxon>Oiketicinae</taxon>
        <taxon>Eumeta</taxon>
    </lineage>
</organism>
<name>A0A4C1SSX9_EUMVA</name>
<dbReference type="EMBL" id="BGZK01000012">
    <property type="protein sequence ID" value="GBP04161.1"/>
    <property type="molecule type" value="Genomic_DNA"/>
</dbReference>
<evidence type="ECO:0000313" key="2">
    <source>
        <dbReference type="Proteomes" id="UP000299102"/>
    </source>
</evidence>
<sequence>MEFIWPPSSSITRPWIPFQGKELVKTNETTTNSMRLRRFITEFLRPPFSSIITSPQYHHISALSCDIQTYVKIQRNRKPGSGSNLTCKIQRGEIIRGFGRAAAPAPAPAPAGRKANNRPLLSVAIEVGVINNADRHFADSLAGRIDGSLGRGGPAAAGARRPPAVRAIAGEGPASLCFYKLQF</sequence>
<dbReference type="AlphaFoldDB" id="A0A4C1SSX9"/>
<dbReference type="Proteomes" id="UP000299102">
    <property type="component" value="Unassembled WGS sequence"/>
</dbReference>
<accession>A0A4C1SSX9</accession>
<proteinExistence type="predicted"/>
<reference evidence="1 2" key="1">
    <citation type="journal article" date="2019" name="Commun. Biol.">
        <title>The bagworm genome reveals a unique fibroin gene that provides high tensile strength.</title>
        <authorList>
            <person name="Kono N."/>
            <person name="Nakamura H."/>
            <person name="Ohtoshi R."/>
            <person name="Tomita M."/>
            <person name="Numata K."/>
            <person name="Arakawa K."/>
        </authorList>
    </citation>
    <scope>NUCLEOTIDE SEQUENCE [LARGE SCALE GENOMIC DNA]</scope>
</reference>
<comment type="caution">
    <text evidence="1">The sequence shown here is derived from an EMBL/GenBank/DDBJ whole genome shotgun (WGS) entry which is preliminary data.</text>
</comment>
<protein>
    <submittedName>
        <fullName evidence="1">Uncharacterized protein</fullName>
    </submittedName>
</protein>
<keyword evidence="2" id="KW-1185">Reference proteome</keyword>
<gene>
    <name evidence="1" type="ORF">EVAR_74877_1</name>
</gene>
<evidence type="ECO:0000313" key="1">
    <source>
        <dbReference type="EMBL" id="GBP04161.1"/>
    </source>
</evidence>